<protein>
    <submittedName>
        <fullName evidence="1">Uncharacterized protein</fullName>
    </submittedName>
</protein>
<proteinExistence type="predicted"/>
<reference evidence="1" key="1">
    <citation type="submission" date="2014-11" db="EMBL/GenBank/DDBJ databases">
        <authorList>
            <person name="Amaro Gonzalez C."/>
        </authorList>
    </citation>
    <scope>NUCLEOTIDE SEQUENCE</scope>
</reference>
<dbReference type="EMBL" id="GBXM01013958">
    <property type="protein sequence ID" value="JAH94619.1"/>
    <property type="molecule type" value="Transcribed_RNA"/>
</dbReference>
<sequence>MGTYMDAFISDMLYKCLFSGFVNKLNLFCQMGKLVCPASLLLIRQCRFSTNNNPFFLLMNAYISECCMYN</sequence>
<organism evidence="1">
    <name type="scientific">Anguilla anguilla</name>
    <name type="common">European freshwater eel</name>
    <name type="synonym">Muraena anguilla</name>
    <dbReference type="NCBI Taxonomy" id="7936"/>
    <lineage>
        <taxon>Eukaryota</taxon>
        <taxon>Metazoa</taxon>
        <taxon>Chordata</taxon>
        <taxon>Craniata</taxon>
        <taxon>Vertebrata</taxon>
        <taxon>Euteleostomi</taxon>
        <taxon>Actinopterygii</taxon>
        <taxon>Neopterygii</taxon>
        <taxon>Teleostei</taxon>
        <taxon>Anguilliformes</taxon>
        <taxon>Anguillidae</taxon>
        <taxon>Anguilla</taxon>
    </lineage>
</organism>
<name>A0A0E9WW85_ANGAN</name>
<dbReference type="AlphaFoldDB" id="A0A0E9WW85"/>
<evidence type="ECO:0000313" key="1">
    <source>
        <dbReference type="EMBL" id="JAH94619.1"/>
    </source>
</evidence>
<accession>A0A0E9WW85</accession>
<reference evidence="1" key="2">
    <citation type="journal article" date="2015" name="Fish Shellfish Immunol.">
        <title>Early steps in the European eel (Anguilla anguilla)-Vibrio vulnificus interaction in the gills: Role of the RtxA13 toxin.</title>
        <authorList>
            <person name="Callol A."/>
            <person name="Pajuelo D."/>
            <person name="Ebbesson L."/>
            <person name="Teles M."/>
            <person name="MacKenzie S."/>
            <person name="Amaro C."/>
        </authorList>
    </citation>
    <scope>NUCLEOTIDE SEQUENCE</scope>
</reference>